<reference evidence="1 2" key="1">
    <citation type="submission" date="2020-08" db="EMBL/GenBank/DDBJ databases">
        <title>Sphingobacterium sp. DN04309 isolated from aquaculture water.</title>
        <authorList>
            <person name="Zhang M."/>
        </authorList>
    </citation>
    <scope>NUCLEOTIDE SEQUENCE [LARGE SCALE GENOMIC DNA]</scope>
    <source>
        <strain evidence="1 2">DN04309</strain>
    </source>
</reference>
<name>A0ABR7YDX6_9SPHI</name>
<sequence>MNFEDYLNYFEQIILHPEKYPVYQDPNYYNYAKLNWSRTNRWLNKFEPSDDTKAVIAAIKEPQTWIIITEPWCGDAAHSVPQLINIAEINPNIKVEIHLRDEEPFLIDNYLTNGGKSIPKLVIRNEKNEDIAVWGPRPEKLQEVFLQWKSEGLEFDGIKELLQKWYNADKGVEIQNDIVKLLSLVQQS</sequence>
<dbReference type="RefSeq" id="WP_165290543.1">
    <property type="nucleotide sequence ID" value="NZ_JACOIJ010000012.1"/>
</dbReference>
<dbReference type="Gene3D" id="3.40.30.10">
    <property type="entry name" value="Glutaredoxin"/>
    <property type="match status" value="1"/>
</dbReference>
<dbReference type="Proteomes" id="UP000651271">
    <property type="component" value="Unassembled WGS sequence"/>
</dbReference>
<evidence type="ECO:0000313" key="2">
    <source>
        <dbReference type="Proteomes" id="UP000651271"/>
    </source>
</evidence>
<dbReference type="Pfam" id="PF14595">
    <property type="entry name" value="Thioredoxin_9"/>
    <property type="match status" value="1"/>
</dbReference>
<organism evidence="1 2">
    <name type="scientific">Sphingobacterium litopenaei</name>
    <dbReference type="NCBI Taxonomy" id="2763500"/>
    <lineage>
        <taxon>Bacteria</taxon>
        <taxon>Pseudomonadati</taxon>
        <taxon>Bacteroidota</taxon>
        <taxon>Sphingobacteriia</taxon>
        <taxon>Sphingobacteriales</taxon>
        <taxon>Sphingobacteriaceae</taxon>
        <taxon>Sphingobacterium</taxon>
    </lineage>
</organism>
<dbReference type="InterPro" id="IPR036249">
    <property type="entry name" value="Thioredoxin-like_sf"/>
</dbReference>
<protein>
    <submittedName>
        <fullName evidence="1">Thioredoxin family protein</fullName>
    </submittedName>
</protein>
<proteinExistence type="predicted"/>
<gene>
    <name evidence="1" type="ORF">H8B04_08050</name>
</gene>
<evidence type="ECO:0000313" key="1">
    <source>
        <dbReference type="EMBL" id="MBD1429520.1"/>
    </source>
</evidence>
<accession>A0ABR7YDX6</accession>
<keyword evidence="2" id="KW-1185">Reference proteome</keyword>
<dbReference type="EMBL" id="JACOIJ010000012">
    <property type="protein sequence ID" value="MBD1429520.1"/>
    <property type="molecule type" value="Genomic_DNA"/>
</dbReference>
<comment type="caution">
    <text evidence="1">The sequence shown here is derived from an EMBL/GenBank/DDBJ whole genome shotgun (WGS) entry which is preliminary data.</text>
</comment>
<dbReference type="SUPFAM" id="SSF52833">
    <property type="entry name" value="Thioredoxin-like"/>
    <property type="match status" value="1"/>
</dbReference>